<accession>A0A0C4XYJ4</accession>
<gene>
    <name evidence="1" type="ORF">RR42_m0117</name>
</gene>
<dbReference type="STRING" id="68895.RR42_m0117"/>
<sequence length="45" mass="4472">MGVHWLQPDCLGGSLANGQGEVSGGRVGAGFRAQGLGFAGSLPMK</sequence>
<protein>
    <submittedName>
        <fullName evidence="1">Uncharacterized protein</fullName>
    </submittedName>
</protein>
<dbReference type="Proteomes" id="UP000031843">
    <property type="component" value="Chromosome main"/>
</dbReference>
<dbReference type="AlphaFoldDB" id="A0A0C4XYJ4"/>
<proteinExistence type="predicted"/>
<keyword evidence="2" id="KW-1185">Reference proteome</keyword>
<dbReference type="KEGG" id="cbw:RR42_m0117"/>
<reference evidence="1 2" key="1">
    <citation type="journal article" date="2015" name="Genome Announc.">
        <title>Complete Genome Sequence of Cupriavidus basilensis 4G11, Isolated from the Oak Ridge Field Research Center Site.</title>
        <authorList>
            <person name="Ray J."/>
            <person name="Waters R.J."/>
            <person name="Skerker J.M."/>
            <person name="Kuehl J.V."/>
            <person name="Price M.N."/>
            <person name="Huang J."/>
            <person name="Chakraborty R."/>
            <person name="Arkin A.P."/>
            <person name="Deutschbauer A."/>
        </authorList>
    </citation>
    <scope>NUCLEOTIDE SEQUENCE [LARGE SCALE GENOMIC DNA]</scope>
    <source>
        <strain evidence="1">4G11</strain>
    </source>
</reference>
<evidence type="ECO:0000313" key="1">
    <source>
        <dbReference type="EMBL" id="AJG17532.1"/>
    </source>
</evidence>
<evidence type="ECO:0000313" key="2">
    <source>
        <dbReference type="Proteomes" id="UP000031843"/>
    </source>
</evidence>
<name>A0A0C4XYJ4_9BURK</name>
<dbReference type="EMBL" id="CP010536">
    <property type="protein sequence ID" value="AJG17532.1"/>
    <property type="molecule type" value="Genomic_DNA"/>
</dbReference>
<organism evidence="1 2">
    <name type="scientific">Cupriavidus basilensis</name>
    <dbReference type="NCBI Taxonomy" id="68895"/>
    <lineage>
        <taxon>Bacteria</taxon>
        <taxon>Pseudomonadati</taxon>
        <taxon>Pseudomonadota</taxon>
        <taxon>Betaproteobacteria</taxon>
        <taxon>Burkholderiales</taxon>
        <taxon>Burkholderiaceae</taxon>
        <taxon>Cupriavidus</taxon>
    </lineage>
</organism>